<dbReference type="RefSeq" id="XP_007332211.1">
    <property type="nucleotide sequence ID" value="XM_007332149.1"/>
</dbReference>
<dbReference type="Proteomes" id="UP000008493">
    <property type="component" value="Unassembled WGS sequence"/>
</dbReference>
<dbReference type="AlphaFoldDB" id="K5X2U1"/>
<reference evidence="3" key="1">
    <citation type="journal article" date="2012" name="Proc. Natl. Acad. Sci. U.S.A.">
        <title>Genome sequence of the button mushroom Agaricus bisporus reveals mechanisms governing adaptation to a humic-rich ecological niche.</title>
        <authorList>
            <person name="Morin E."/>
            <person name="Kohler A."/>
            <person name="Baker A.R."/>
            <person name="Foulongne-Oriol M."/>
            <person name="Lombard V."/>
            <person name="Nagy L.G."/>
            <person name="Ohm R.A."/>
            <person name="Patyshakuliyeva A."/>
            <person name="Brun A."/>
            <person name="Aerts A.L."/>
            <person name="Bailey A.M."/>
            <person name="Billette C."/>
            <person name="Coutinho P.M."/>
            <person name="Deakin G."/>
            <person name="Doddapaneni H."/>
            <person name="Floudas D."/>
            <person name="Grimwood J."/>
            <person name="Hilden K."/>
            <person name="Kuees U."/>
            <person name="LaButti K.M."/>
            <person name="Lapidus A."/>
            <person name="Lindquist E.A."/>
            <person name="Lucas S.M."/>
            <person name="Murat C."/>
            <person name="Riley R.W."/>
            <person name="Salamov A.A."/>
            <person name="Schmutz J."/>
            <person name="Subramanian V."/>
            <person name="Woesten H.A.B."/>
            <person name="Xu J."/>
            <person name="Eastwood D.C."/>
            <person name="Foster G.D."/>
            <person name="Sonnenberg A.S."/>
            <person name="Cullen D."/>
            <person name="de Vries R.P."/>
            <person name="Lundell T."/>
            <person name="Hibbett D.S."/>
            <person name="Henrissat B."/>
            <person name="Burton K.S."/>
            <person name="Kerrigan R.W."/>
            <person name="Challen M.P."/>
            <person name="Grigoriev I.V."/>
            <person name="Martin F."/>
        </authorList>
    </citation>
    <scope>NUCLEOTIDE SEQUENCE [LARGE SCALE GENOMIC DNA]</scope>
    <source>
        <strain evidence="3">JB137-S8 / ATCC MYA-4627 / FGSC 10392</strain>
    </source>
</reference>
<dbReference type="EMBL" id="JH971397">
    <property type="protein sequence ID" value="EKM77227.1"/>
    <property type="molecule type" value="Genomic_DNA"/>
</dbReference>
<dbReference type="HOGENOM" id="CLU_008417_0_0_1"/>
<sequence length="800" mass="92049">MSPHLQWTVLECDGRVSVVDGDIYFSPNSTRQLRDVPSIYNPIQFVEKVSTADDFQEPRWWTDDTEWMGFVPRKEVLYVGSWFSPLAIIPNRLLCEDYSLYGLAGFVADEWLNIEAMLRETCDILQNTYSLRYKLPFPPRRWDYHKQYTTFGEAMKHVTHGRDWFAMWIGLLYWSSRKVPNGPLFAEGLTPPDWFWTIVIKRMDRRRIDAIRTSQLLQNWWQIDRVGLILLHPDDAPNQPRAQWFVEQSVPVWYRWGDREKYSSGSTASALITPSPEHLQVAMTWLHSSPHQTFDNAPQDDYSPAPSDPHFNDYSPASPDPQPIDNDYSPASPDPQPIDHSPASLDPPSSTTSSSCLTASDGPREQVRFDKAGNPIWHYGSGHLIWRPFFENKRKRHDRILAKETSKARQARLSRLKQPPMSSAPVFVWDWNDDTPPKFVRTAVLKADRLDTLNWYSPAQKRYNAFDNEWDCCQDWGEDLDEEDRITDDPRPPPPSTQAMAPPISQSPEWMAERLTEEVERILYRYFGFVAPIPLPAPGDKPATVEEKKSLVSTLGLHNVDLSNPFFDGPLAWATYSFLKPFTSKDGSARPSADTWDLCESNRLTLLYSKRFSAIRTIRRESETWYMFDFAAANVSVTWNIAVSTVAAAFYVARLKDDLSDADVAHELVMEGIRFHTVQRLDSLVPADPELPASVDTPMIYGDYAFTYDDYTQYREHCREILASLRGRAALMRGGFVRRVALGFVKIDEVLRGPWVIHGRSDHTFIAKDNWGVEYVDDELSNEEFDTLSGLYHKFLGKDL</sequence>
<name>K5X2U1_AGABU</name>
<feature type="compositionally biased region" description="Low complexity" evidence="1">
    <location>
        <begin position="341"/>
        <end position="361"/>
    </location>
</feature>
<dbReference type="GeneID" id="18832512"/>
<dbReference type="eggNOG" id="ENOG502T0HE">
    <property type="taxonomic scope" value="Eukaryota"/>
</dbReference>
<accession>K5X2U1</accession>
<organism evidence="2 3">
    <name type="scientific">Agaricus bisporus var. burnettii (strain JB137-S8 / ATCC MYA-4627 / FGSC 10392)</name>
    <name type="common">White button mushroom</name>
    <dbReference type="NCBI Taxonomy" id="597362"/>
    <lineage>
        <taxon>Eukaryota</taxon>
        <taxon>Fungi</taxon>
        <taxon>Dikarya</taxon>
        <taxon>Basidiomycota</taxon>
        <taxon>Agaricomycotina</taxon>
        <taxon>Agaricomycetes</taxon>
        <taxon>Agaricomycetidae</taxon>
        <taxon>Agaricales</taxon>
        <taxon>Agaricineae</taxon>
        <taxon>Agaricaceae</taxon>
        <taxon>Agaricus</taxon>
    </lineage>
</organism>
<feature type="region of interest" description="Disordered" evidence="1">
    <location>
        <begin position="290"/>
        <end position="362"/>
    </location>
</feature>
<protein>
    <submittedName>
        <fullName evidence="2">Uncharacterized protein</fullName>
    </submittedName>
</protein>
<feature type="region of interest" description="Disordered" evidence="1">
    <location>
        <begin position="482"/>
        <end position="503"/>
    </location>
</feature>
<evidence type="ECO:0000313" key="3">
    <source>
        <dbReference type="Proteomes" id="UP000008493"/>
    </source>
</evidence>
<dbReference type="KEGG" id="abp:AGABI1DRAFT93600"/>
<proteinExistence type="predicted"/>
<dbReference type="InParanoid" id="K5X2U1"/>
<gene>
    <name evidence="2" type="ORF">AGABI1DRAFT_93600</name>
</gene>
<keyword evidence="3" id="KW-1185">Reference proteome</keyword>
<evidence type="ECO:0000313" key="2">
    <source>
        <dbReference type="EMBL" id="EKM77227.1"/>
    </source>
</evidence>
<evidence type="ECO:0000256" key="1">
    <source>
        <dbReference type="SAM" id="MobiDB-lite"/>
    </source>
</evidence>
<dbReference type="OMA" id="NSDRTIC"/>
<dbReference type="OrthoDB" id="3270336at2759"/>